<dbReference type="GeneID" id="18934628"/>
<sequence>MGTHVQPSWPTEKRTTFQHNLPGEESHSPLPGVKFLSDLVKGIDVKRQTGYTDEDLPQPFRNPKSYSHVPHELLAPDGFPKSKYWLHPACKFAVPPIEKKSGKGALVQSALDYYREYHYPGVPAPRQPTPRTSRRQKPRHPAKGTKVNASRETDQSAGSENRKQKTYDRSFTRLDDPLLPFEDYDRTMEIIFNCYTVVTHGRSQFVDRDSDKLICTFAYEDLEAMPPDQRQLHQQDVTTILMATQLFNRLPLPKKELTSALPNPSEPAQLTAPVSSVQSPIHHPSRSDSPPPALATSTVSSPLTSLSPSETDETNSLPALNLRQSPPCSPFPMGTSQPLTAESLATLEIQRSPPSSPLTSLPPSDTEAMALRTVPVNKRCRYTDTSTKKGFINIVGKVRKPKAKPTTNGALINGAMYCFGQTVGYSSDILLSPYLPHKCSSRPLYEKFLERLPAFARRISPQTWHSLC</sequence>
<gene>
    <name evidence="2" type="ORF">MELLADRAFT_87760</name>
</gene>
<feature type="compositionally biased region" description="Low complexity" evidence="1">
    <location>
        <begin position="294"/>
        <end position="309"/>
    </location>
</feature>
<reference evidence="3" key="1">
    <citation type="journal article" date="2011" name="Proc. Natl. Acad. Sci. U.S.A.">
        <title>Obligate biotrophy features unraveled by the genomic analysis of rust fungi.</title>
        <authorList>
            <person name="Duplessis S."/>
            <person name="Cuomo C.A."/>
            <person name="Lin Y.-C."/>
            <person name="Aerts A."/>
            <person name="Tisserant E."/>
            <person name="Veneault-Fourrey C."/>
            <person name="Joly D.L."/>
            <person name="Hacquard S."/>
            <person name="Amselem J."/>
            <person name="Cantarel B.L."/>
            <person name="Chiu R."/>
            <person name="Coutinho P.M."/>
            <person name="Feau N."/>
            <person name="Field M."/>
            <person name="Frey P."/>
            <person name="Gelhaye E."/>
            <person name="Goldberg J."/>
            <person name="Grabherr M.G."/>
            <person name="Kodira C.D."/>
            <person name="Kohler A."/>
            <person name="Kuees U."/>
            <person name="Lindquist E.A."/>
            <person name="Lucas S.M."/>
            <person name="Mago R."/>
            <person name="Mauceli E."/>
            <person name="Morin E."/>
            <person name="Murat C."/>
            <person name="Pangilinan J.L."/>
            <person name="Park R."/>
            <person name="Pearson M."/>
            <person name="Quesneville H."/>
            <person name="Rouhier N."/>
            <person name="Sakthikumar S."/>
            <person name="Salamov A.A."/>
            <person name="Schmutz J."/>
            <person name="Selles B."/>
            <person name="Shapiro H."/>
            <person name="Tanguay P."/>
            <person name="Tuskan G.A."/>
            <person name="Henrissat B."/>
            <person name="Van de Peer Y."/>
            <person name="Rouze P."/>
            <person name="Ellis J.G."/>
            <person name="Dodds P.N."/>
            <person name="Schein J.E."/>
            <person name="Zhong S."/>
            <person name="Hamelin R.C."/>
            <person name="Grigoriev I.V."/>
            <person name="Szabo L.J."/>
            <person name="Martin F."/>
        </authorList>
    </citation>
    <scope>NUCLEOTIDE SEQUENCE [LARGE SCALE GENOMIC DNA]</scope>
    <source>
        <strain evidence="3">98AG31 / pathotype 3-4-7</strain>
    </source>
</reference>
<evidence type="ECO:0000313" key="2">
    <source>
        <dbReference type="EMBL" id="EGF97140.1"/>
    </source>
</evidence>
<evidence type="ECO:0000256" key="1">
    <source>
        <dbReference type="SAM" id="MobiDB-lite"/>
    </source>
</evidence>
<dbReference type="HOGENOM" id="CLU_026867_0_0_1"/>
<feature type="region of interest" description="Disordered" evidence="1">
    <location>
        <begin position="119"/>
        <end position="169"/>
    </location>
</feature>
<dbReference type="VEuPathDB" id="FungiDB:MELLADRAFT_87760"/>
<protein>
    <submittedName>
        <fullName evidence="2">Uncharacterized protein</fullName>
    </submittedName>
</protein>
<dbReference type="Proteomes" id="UP000001072">
    <property type="component" value="Unassembled WGS sequence"/>
</dbReference>
<feature type="compositionally biased region" description="Basic residues" evidence="1">
    <location>
        <begin position="132"/>
        <end position="143"/>
    </location>
</feature>
<keyword evidence="3" id="KW-1185">Reference proteome</keyword>
<feature type="region of interest" description="Disordered" evidence="1">
    <location>
        <begin position="1"/>
        <end position="32"/>
    </location>
</feature>
<dbReference type="InParanoid" id="F4SDY5"/>
<feature type="compositionally biased region" description="Basic and acidic residues" evidence="1">
    <location>
        <begin position="149"/>
        <end position="169"/>
    </location>
</feature>
<evidence type="ECO:0000313" key="3">
    <source>
        <dbReference type="Proteomes" id="UP000001072"/>
    </source>
</evidence>
<name>F4SDY5_MELLP</name>
<accession>F4SDY5</accession>
<feature type="compositionally biased region" description="Polar residues" evidence="1">
    <location>
        <begin position="260"/>
        <end position="279"/>
    </location>
</feature>
<dbReference type="KEGG" id="mlr:MELLADRAFT_87760"/>
<dbReference type="AlphaFoldDB" id="F4SDY5"/>
<feature type="compositionally biased region" description="Polar residues" evidence="1">
    <location>
        <begin position="314"/>
        <end position="326"/>
    </location>
</feature>
<feature type="region of interest" description="Disordered" evidence="1">
    <location>
        <begin position="257"/>
        <end position="337"/>
    </location>
</feature>
<dbReference type="EMBL" id="GL883312">
    <property type="protein sequence ID" value="EGF97140.1"/>
    <property type="molecule type" value="Genomic_DNA"/>
</dbReference>
<dbReference type="RefSeq" id="XP_007419589.1">
    <property type="nucleotide sequence ID" value="XM_007419527.1"/>
</dbReference>
<organism evidence="3">
    <name type="scientific">Melampsora larici-populina (strain 98AG31 / pathotype 3-4-7)</name>
    <name type="common">Poplar leaf rust fungus</name>
    <dbReference type="NCBI Taxonomy" id="747676"/>
    <lineage>
        <taxon>Eukaryota</taxon>
        <taxon>Fungi</taxon>
        <taxon>Dikarya</taxon>
        <taxon>Basidiomycota</taxon>
        <taxon>Pucciniomycotina</taxon>
        <taxon>Pucciniomycetes</taxon>
        <taxon>Pucciniales</taxon>
        <taxon>Melampsoraceae</taxon>
        <taxon>Melampsora</taxon>
    </lineage>
</organism>
<proteinExistence type="predicted"/>